<organism evidence="2 3">
    <name type="scientific">Penicillium olsonii</name>
    <dbReference type="NCBI Taxonomy" id="99116"/>
    <lineage>
        <taxon>Eukaryota</taxon>
        <taxon>Fungi</taxon>
        <taxon>Dikarya</taxon>
        <taxon>Ascomycota</taxon>
        <taxon>Pezizomycotina</taxon>
        <taxon>Eurotiomycetes</taxon>
        <taxon>Eurotiomycetidae</taxon>
        <taxon>Eurotiales</taxon>
        <taxon>Aspergillaceae</taxon>
        <taxon>Penicillium</taxon>
    </lineage>
</organism>
<protein>
    <submittedName>
        <fullName evidence="2">Uncharacterized protein</fullName>
    </submittedName>
</protein>
<evidence type="ECO:0000313" key="3">
    <source>
        <dbReference type="Proteomes" id="UP001153618"/>
    </source>
</evidence>
<keyword evidence="3" id="KW-1185">Reference proteome</keyword>
<dbReference type="AlphaFoldDB" id="A0A9W4MPU2"/>
<accession>A0A9W4MPU2</accession>
<sequence length="277" mass="32226">MEETIAELRRQLREVRQARDGERQARDEAQRHVQPNTLFAFLDRCHNSLSQAIRVERDATLTTQGDATNPVNRLYPKRIVPWLDFPNVQEQVWRKLNRSSAFTSHPLFPSNHQLDFFVRIHQNQQIDSEASLRNFERDTVDNFVEMAIEALRDNECLRHELKIQGRVTFYDRADPSETLLESSLEQMDIQDSRKPQRYVNTGHDGGNRKGRGTAQRQKGAGTARRHNRRADQSCMYLIANKRLKPVYVVEYKAPHKVTIPQLVAGLHHIDLARDVID</sequence>
<comment type="caution">
    <text evidence="2">The sequence shown here is derived from an EMBL/GenBank/DDBJ whole genome shotgun (WGS) entry which is preliminary data.</text>
</comment>
<proteinExistence type="predicted"/>
<reference evidence="2" key="1">
    <citation type="submission" date="2021-07" db="EMBL/GenBank/DDBJ databases">
        <authorList>
            <person name="Branca A.L. A."/>
        </authorList>
    </citation>
    <scope>NUCLEOTIDE SEQUENCE</scope>
</reference>
<evidence type="ECO:0000256" key="1">
    <source>
        <dbReference type="SAM" id="MobiDB-lite"/>
    </source>
</evidence>
<dbReference type="Proteomes" id="UP001153618">
    <property type="component" value="Unassembled WGS sequence"/>
</dbReference>
<gene>
    <name evidence="2" type="ORF">POLS_LOCUS1691</name>
</gene>
<feature type="region of interest" description="Disordered" evidence="1">
    <location>
        <begin position="190"/>
        <end position="228"/>
    </location>
</feature>
<dbReference type="EMBL" id="CAJVOS010000011">
    <property type="protein sequence ID" value="CAG7994942.1"/>
    <property type="molecule type" value="Genomic_DNA"/>
</dbReference>
<dbReference type="OrthoDB" id="2156052at2759"/>
<evidence type="ECO:0000313" key="2">
    <source>
        <dbReference type="EMBL" id="CAG7994942.1"/>
    </source>
</evidence>
<name>A0A9W4MPU2_PENOL</name>